<accession>A0A091A3X8</accession>
<feature type="transmembrane region" description="Helical" evidence="8">
    <location>
        <begin position="51"/>
        <end position="72"/>
    </location>
</feature>
<name>A0A091A3X8_PAEMA</name>
<dbReference type="SUPFAM" id="SSF103473">
    <property type="entry name" value="MFS general substrate transporter"/>
    <property type="match status" value="1"/>
</dbReference>
<keyword evidence="2" id="KW-0813">Transport</keyword>
<dbReference type="HOGENOM" id="CLU_034180_15_3_9"/>
<feature type="transmembrane region" description="Helical" evidence="8">
    <location>
        <begin position="296"/>
        <end position="315"/>
    </location>
</feature>
<evidence type="ECO:0000256" key="2">
    <source>
        <dbReference type="ARBA" id="ARBA00022448"/>
    </source>
</evidence>
<feature type="transmembrane region" description="Helical" evidence="8">
    <location>
        <begin position="268"/>
        <end position="287"/>
    </location>
</feature>
<organism evidence="9 10">
    <name type="scientific">Paenibacillus macerans</name>
    <name type="common">Bacillus macerans</name>
    <dbReference type="NCBI Taxonomy" id="44252"/>
    <lineage>
        <taxon>Bacteria</taxon>
        <taxon>Bacillati</taxon>
        <taxon>Bacillota</taxon>
        <taxon>Bacilli</taxon>
        <taxon>Bacillales</taxon>
        <taxon>Paenibacillaceae</taxon>
        <taxon>Paenibacillus</taxon>
    </lineage>
</organism>
<evidence type="ECO:0000256" key="3">
    <source>
        <dbReference type="ARBA" id="ARBA00022475"/>
    </source>
</evidence>
<keyword evidence="10" id="KW-1185">Reference proteome</keyword>
<feature type="transmembrane region" description="Helical" evidence="8">
    <location>
        <begin position="362"/>
        <end position="384"/>
    </location>
</feature>
<dbReference type="RefSeq" id="WP_051985248.1">
    <property type="nucleotide sequence ID" value="NZ_BGML01000016.1"/>
</dbReference>
<evidence type="ECO:0000256" key="7">
    <source>
        <dbReference type="SAM" id="MobiDB-lite"/>
    </source>
</evidence>
<keyword evidence="5 8" id="KW-1133">Transmembrane helix</keyword>
<evidence type="ECO:0000313" key="10">
    <source>
        <dbReference type="Proteomes" id="UP000029278"/>
    </source>
</evidence>
<dbReference type="Proteomes" id="UP000029278">
    <property type="component" value="Unassembled WGS sequence"/>
</dbReference>
<protein>
    <submittedName>
        <fullName evidence="9">Major Facilitator Superfamily protein</fullName>
    </submittedName>
</protein>
<dbReference type="Pfam" id="PF07690">
    <property type="entry name" value="MFS_1"/>
    <property type="match status" value="1"/>
</dbReference>
<feature type="transmembrane region" description="Helical" evidence="8">
    <location>
        <begin position="238"/>
        <end position="262"/>
    </location>
</feature>
<comment type="caution">
    <text evidence="9">The sequence shown here is derived from an EMBL/GenBank/DDBJ whole genome shotgun (WGS) entry which is preliminary data.</text>
</comment>
<keyword evidence="6 8" id="KW-0472">Membrane</keyword>
<dbReference type="CDD" id="cd06173">
    <property type="entry name" value="MFS_MefA_like"/>
    <property type="match status" value="1"/>
</dbReference>
<evidence type="ECO:0000256" key="8">
    <source>
        <dbReference type="SAM" id="Phobius"/>
    </source>
</evidence>
<feature type="transmembrane region" description="Helical" evidence="8">
    <location>
        <begin position="21"/>
        <end position="45"/>
    </location>
</feature>
<evidence type="ECO:0000256" key="1">
    <source>
        <dbReference type="ARBA" id="ARBA00004651"/>
    </source>
</evidence>
<sequence length="437" mass="45867">MQNQNNESCPSLRSNRSFRHMFAAYALATFGDWFDALAIQVIVAYRWGVDPLLLALIPVTMALPGVLLGSFAGALADRLHKAKLMLLCDLVTALLTAAILAAPNLYWLLPLLAFRAAAGVFHVPAQQALTRQIVLPGQLLQATALNGLVGQGSKVAGPLLGAVALAAFGPKACIAINIGARLLSAALLYPLGRLPNGNAERIHVSGARRPHMLRGLLDEWREGWLLLAQTKLLRNTMLFGLVALIVLMMVDYQFAALLRGIAPGNESLIGWLVSAIGAGAVLVLLLLNRFRRISSGWGLGGGCALIGGGIALLGLCPPGMGPAWLLGFGLLIGIGNGAYMVTQNYVLQKESPEQAIGRVFGIQNTISSAIMLTAPLAGGVLIRLVSAGTAFLLIGLLLASIGTAGVLFRAALWPVSPPESEETHLPPAAERSYPGGA</sequence>
<reference evidence="9 10" key="1">
    <citation type="submission" date="2014-04" db="EMBL/GenBank/DDBJ databases">
        <authorList>
            <person name="Bishop-Lilly K.A."/>
            <person name="Broomall S.M."/>
            <person name="Chain P.S."/>
            <person name="Chertkov O."/>
            <person name="Coyne S.R."/>
            <person name="Daligault H.E."/>
            <person name="Davenport K.W."/>
            <person name="Erkkila T."/>
            <person name="Frey K.G."/>
            <person name="Gibbons H.S."/>
            <person name="Gu W."/>
            <person name="Jaissle J."/>
            <person name="Johnson S.L."/>
            <person name="Koroleva G.I."/>
            <person name="Ladner J.T."/>
            <person name="Lo C.-C."/>
            <person name="Minogue T.D."/>
            <person name="Munk C."/>
            <person name="Palacios G.F."/>
            <person name="Redden C.L."/>
            <person name="Rosenzweig C.N."/>
            <person name="Scholz M.B."/>
            <person name="Teshima H."/>
            <person name="Xu Y."/>
        </authorList>
    </citation>
    <scope>NUCLEOTIDE SEQUENCE [LARGE SCALE GENOMIC DNA]</scope>
    <source>
        <strain evidence="9 10">8244</strain>
    </source>
</reference>
<dbReference type="GO" id="GO:0022857">
    <property type="term" value="F:transmembrane transporter activity"/>
    <property type="evidence" value="ECO:0007669"/>
    <property type="project" value="InterPro"/>
</dbReference>
<evidence type="ECO:0000313" key="9">
    <source>
        <dbReference type="EMBL" id="KFN10991.1"/>
    </source>
</evidence>
<dbReference type="PATRIC" id="fig|44252.3.peg.1031"/>
<gene>
    <name evidence="9" type="ORF">DJ90_6648</name>
</gene>
<feature type="transmembrane region" description="Helical" evidence="8">
    <location>
        <begin position="321"/>
        <end position="341"/>
    </location>
</feature>
<dbReference type="InterPro" id="IPR011701">
    <property type="entry name" value="MFS"/>
</dbReference>
<comment type="subcellular location">
    <subcellularLocation>
        <location evidence="1">Cell membrane</location>
        <topology evidence="1">Multi-pass membrane protein</topology>
    </subcellularLocation>
</comment>
<dbReference type="AlphaFoldDB" id="A0A091A3X8"/>
<keyword evidence="3" id="KW-1003">Cell membrane</keyword>
<feature type="region of interest" description="Disordered" evidence="7">
    <location>
        <begin position="417"/>
        <end position="437"/>
    </location>
</feature>
<dbReference type="GO" id="GO:0005886">
    <property type="term" value="C:plasma membrane"/>
    <property type="evidence" value="ECO:0007669"/>
    <property type="project" value="UniProtKB-SubCell"/>
</dbReference>
<dbReference type="EMBL" id="JMQA01000015">
    <property type="protein sequence ID" value="KFN10991.1"/>
    <property type="molecule type" value="Genomic_DNA"/>
</dbReference>
<dbReference type="PANTHER" id="PTHR43266:SF2">
    <property type="entry name" value="MAJOR FACILITATOR SUPERFAMILY (MFS) PROFILE DOMAIN-CONTAINING PROTEIN"/>
    <property type="match status" value="1"/>
</dbReference>
<keyword evidence="4 8" id="KW-0812">Transmembrane</keyword>
<evidence type="ECO:0000256" key="4">
    <source>
        <dbReference type="ARBA" id="ARBA00022692"/>
    </source>
</evidence>
<evidence type="ECO:0000256" key="5">
    <source>
        <dbReference type="ARBA" id="ARBA00022989"/>
    </source>
</evidence>
<dbReference type="Gene3D" id="1.20.1250.20">
    <property type="entry name" value="MFS general substrate transporter like domains"/>
    <property type="match status" value="1"/>
</dbReference>
<feature type="transmembrane region" description="Helical" evidence="8">
    <location>
        <begin position="390"/>
        <end position="412"/>
    </location>
</feature>
<dbReference type="PANTHER" id="PTHR43266">
    <property type="entry name" value="MACROLIDE-EFFLUX PROTEIN"/>
    <property type="match status" value="1"/>
</dbReference>
<dbReference type="GeneID" id="77011391"/>
<dbReference type="InterPro" id="IPR036259">
    <property type="entry name" value="MFS_trans_sf"/>
</dbReference>
<proteinExistence type="predicted"/>
<evidence type="ECO:0000256" key="6">
    <source>
        <dbReference type="ARBA" id="ARBA00023136"/>
    </source>
</evidence>
<dbReference type="STRING" id="44252.DJ90_6648"/>
<feature type="transmembrane region" description="Helical" evidence="8">
    <location>
        <begin position="84"/>
        <end position="101"/>
    </location>
</feature>